<feature type="compositionally biased region" description="Basic and acidic residues" evidence="1">
    <location>
        <begin position="26"/>
        <end position="38"/>
    </location>
</feature>
<sequence length="108" mass="11892">MMMMLMMVLTASSKGEPWPAQGVETHPQDTQHTGHEGSAKIGANTRRDLSGVVLNRGSYEPITEDGSIRSGSGDTEHFSAFVKLNLTSRCRLGRKMIDAACHPERRHQ</sequence>
<dbReference type="EnsemblMetazoa" id="ASIC003198-RA">
    <property type="protein sequence ID" value="ASIC003198-PA"/>
    <property type="gene ID" value="ASIC003198"/>
</dbReference>
<dbReference type="EMBL" id="KE524723">
    <property type="protein sequence ID" value="KFB36146.1"/>
    <property type="molecule type" value="Genomic_DNA"/>
</dbReference>
<gene>
    <name evidence="3" type="ORF">ZHAS_00003198</name>
</gene>
<keyword evidence="5" id="KW-1185">Reference proteome</keyword>
<dbReference type="VEuPathDB" id="VectorBase:ASIC003198"/>
<accession>A0A084VDV2</accession>
<keyword evidence="2" id="KW-0732">Signal</keyword>
<dbReference type="Proteomes" id="UP000030765">
    <property type="component" value="Unassembled WGS sequence"/>
</dbReference>
<feature type="signal peptide" evidence="2">
    <location>
        <begin position="1"/>
        <end position="15"/>
    </location>
</feature>
<evidence type="ECO:0000313" key="3">
    <source>
        <dbReference type="EMBL" id="KFB36146.1"/>
    </source>
</evidence>
<protein>
    <submittedName>
        <fullName evidence="3 4">Cytoplasm protein</fullName>
    </submittedName>
</protein>
<dbReference type="EMBL" id="ATLV01011803">
    <property type="status" value="NOT_ANNOTATED_CDS"/>
    <property type="molecule type" value="Genomic_DNA"/>
</dbReference>
<feature type="region of interest" description="Disordered" evidence="1">
    <location>
        <begin position="14"/>
        <end position="47"/>
    </location>
</feature>
<reference evidence="4" key="2">
    <citation type="submission" date="2020-05" db="UniProtKB">
        <authorList>
            <consortium name="EnsemblMetazoa"/>
        </authorList>
    </citation>
    <scope>IDENTIFICATION</scope>
</reference>
<evidence type="ECO:0000313" key="5">
    <source>
        <dbReference type="Proteomes" id="UP000030765"/>
    </source>
</evidence>
<name>A0A084VDV2_ANOSI</name>
<dbReference type="AlphaFoldDB" id="A0A084VDV2"/>
<evidence type="ECO:0000313" key="4">
    <source>
        <dbReference type="EnsemblMetazoa" id="ASIC003198-PA"/>
    </source>
</evidence>
<proteinExistence type="predicted"/>
<organism evidence="3">
    <name type="scientific">Anopheles sinensis</name>
    <name type="common">Mosquito</name>
    <dbReference type="NCBI Taxonomy" id="74873"/>
    <lineage>
        <taxon>Eukaryota</taxon>
        <taxon>Metazoa</taxon>
        <taxon>Ecdysozoa</taxon>
        <taxon>Arthropoda</taxon>
        <taxon>Hexapoda</taxon>
        <taxon>Insecta</taxon>
        <taxon>Pterygota</taxon>
        <taxon>Neoptera</taxon>
        <taxon>Endopterygota</taxon>
        <taxon>Diptera</taxon>
        <taxon>Nematocera</taxon>
        <taxon>Culicoidea</taxon>
        <taxon>Culicidae</taxon>
        <taxon>Anophelinae</taxon>
        <taxon>Anopheles</taxon>
    </lineage>
</organism>
<reference evidence="3 5" key="1">
    <citation type="journal article" date="2014" name="BMC Genomics">
        <title>Genome sequence of Anopheles sinensis provides insight into genetics basis of mosquito competence for malaria parasites.</title>
        <authorList>
            <person name="Zhou D."/>
            <person name="Zhang D."/>
            <person name="Ding G."/>
            <person name="Shi L."/>
            <person name="Hou Q."/>
            <person name="Ye Y."/>
            <person name="Xu Y."/>
            <person name="Zhou H."/>
            <person name="Xiong C."/>
            <person name="Li S."/>
            <person name="Yu J."/>
            <person name="Hong S."/>
            <person name="Yu X."/>
            <person name="Zou P."/>
            <person name="Chen C."/>
            <person name="Chang X."/>
            <person name="Wang W."/>
            <person name="Lv Y."/>
            <person name="Sun Y."/>
            <person name="Ma L."/>
            <person name="Shen B."/>
            <person name="Zhu C."/>
        </authorList>
    </citation>
    <scope>NUCLEOTIDE SEQUENCE [LARGE SCALE GENOMIC DNA]</scope>
</reference>
<evidence type="ECO:0000256" key="2">
    <source>
        <dbReference type="SAM" id="SignalP"/>
    </source>
</evidence>
<evidence type="ECO:0000256" key="1">
    <source>
        <dbReference type="SAM" id="MobiDB-lite"/>
    </source>
</evidence>
<feature type="chain" id="PRO_5011842593" evidence="2">
    <location>
        <begin position="16"/>
        <end position="108"/>
    </location>
</feature>